<keyword evidence="2" id="KW-0732">Signal</keyword>
<organism evidence="3 4">
    <name type="scientific">Chelativorans composti</name>
    <dbReference type="NCBI Taxonomy" id="768533"/>
    <lineage>
        <taxon>Bacteria</taxon>
        <taxon>Pseudomonadati</taxon>
        <taxon>Pseudomonadota</taxon>
        <taxon>Alphaproteobacteria</taxon>
        <taxon>Hyphomicrobiales</taxon>
        <taxon>Phyllobacteriaceae</taxon>
        <taxon>Chelativorans</taxon>
    </lineage>
</organism>
<dbReference type="Proteomes" id="UP001597373">
    <property type="component" value="Unassembled WGS sequence"/>
</dbReference>
<dbReference type="InterPro" id="IPR058248">
    <property type="entry name" value="Lxx211020-like"/>
</dbReference>
<dbReference type="InterPro" id="IPR036182">
    <property type="entry name" value="PCuAC_sf"/>
</dbReference>
<feature type="compositionally biased region" description="Basic and acidic residues" evidence="1">
    <location>
        <begin position="157"/>
        <end position="170"/>
    </location>
</feature>
<dbReference type="Gene3D" id="2.60.40.1890">
    <property type="entry name" value="PCu(A)C copper chaperone"/>
    <property type="match status" value="1"/>
</dbReference>
<dbReference type="PANTHER" id="PTHR36302:SF1">
    <property type="entry name" value="COPPER CHAPERONE PCU(A)C"/>
    <property type="match status" value="1"/>
</dbReference>
<evidence type="ECO:0000256" key="1">
    <source>
        <dbReference type="SAM" id="MobiDB-lite"/>
    </source>
</evidence>
<dbReference type="RefSeq" id="WP_345098131.1">
    <property type="nucleotide sequence ID" value="NZ_BAABGS010000012.1"/>
</dbReference>
<evidence type="ECO:0000313" key="3">
    <source>
        <dbReference type="EMBL" id="MFD2260855.1"/>
    </source>
</evidence>
<comment type="caution">
    <text evidence="3">The sequence shown here is derived from an EMBL/GenBank/DDBJ whole genome shotgun (WGS) entry which is preliminary data.</text>
</comment>
<reference evidence="4" key="1">
    <citation type="journal article" date="2019" name="Int. J. Syst. Evol. Microbiol.">
        <title>The Global Catalogue of Microorganisms (GCM) 10K type strain sequencing project: providing services to taxonomists for standard genome sequencing and annotation.</title>
        <authorList>
            <consortium name="The Broad Institute Genomics Platform"/>
            <consortium name="The Broad Institute Genome Sequencing Center for Infectious Disease"/>
            <person name="Wu L."/>
            <person name="Ma J."/>
        </authorList>
    </citation>
    <scope>NUCLEOTIDE SEQUENCE [LARGE SCALE GENOMIC DNA]</scope>
    <source>
        <strain evidence="4">KCTC 23707</strain>
    </source>
</reference>
<dbReference type="InterPro" id="IPR007410">
    <property type="entry name" value="LpqE-like"/>
</dbReference>
<dbReference type="SUPFAM" id="SSF110087">
    <property type="entry name" value="DR1885-like metal-binding protein"/>
    <property type="match status" value="1"/>
</dbReference>
<feature type="signal peptide" evidence="2">
    <location>
        <begin position="1"/>
        <end position="21"/>
    </location>
</feature>
<dbReference type="EMBL" id="JBHUIR010000054">
    <property type="protein sequence ID" value="MFD2260855.1"/>
    <property type="molecule type" value="Genomic_DNA"/>
</dbReference>
<feature type="region of interest" description="Disordered" evidence="1">
    <location>
        <begin position="147"/>
        <end position="170"/>
    </location>
</feature>
<gene>
    <name evidence="3" type="ORF">ACFSMZ_13965</name>
</gene>
<accession>A0ABW5DJE9</accession>
<dbReference type="PANTHER" id="PTHR36302">
    <property type="entry name" value="BLR7088 PROTEIN"/>
    <property type="match status" value="1"/>
</dbReference>
<proteinExistence type="predicted"/>
<dbReference type="Pfam" id="PF04314">
    <property type="entry name" value="PCuAC"/>
    <property type="match status" value="1"/>
</dbReference>
<protein>
    <submittedName>
        <fullName evidence="3">Copper chaperone PCu(A)C</fullName>
    </submittedName>
</protein>
<sequence length="170" mass="18085">MKFAAYLVAASALFMSHAALAHDYHAGDIHIVHPWSRATPPAAQVGGGFLKLENKGEAADRLVSASSPVAGRVEIHSMEVTDGVMRMRPLADGLEIKPGATVELAPGGYHLMLMELKQPLKEGERVPLTLTFEKAGSIDVELAVEAARPSSNHGAHGGHEAQPQDHGHKH</sequence>
<evidence type="ECO:0000256" key="2">
    <source>
        <dbReference type="SAM" id="SignalP"/>
    </source>
</evidence>
<evidence type="ECO:0000313" key="4">
    <source>
        <dbReference type="Proteomes" id="UP001597373"/>
    </source>
</evidence>
<feature type="chain" id="PRO_5046912655" evidence="2">
    <location>
        <begin position="22"/>
        <end position="170"/>
    </location>
</feature>
<keyword evidence="4" id="KW-1185">Reference proteome</keyword>
<name>A0ABW5DJE9_9HYPH</name>